<evidence type="ECO:0000256" key="17">
    <source>
        <dbReference type="ARBA" id="ARBA00023180"/>
    </source>
</evidence>
<evidence type="ECO:0000256" key="9">
    <source>
        <dbReference type="ARBA" id="ARBA00022692"/>
    </source>
</evidence>
<dbReference type="GO" id="GO:0016301">
    <property type="term" value="F:kinase activity"/>
    <property type="evidence" value="ECO:0007669"/>
    <property type="project" value="UniProtKB-KW"/>
</dbReference>
<keyword evidence="16 23" id="KW-0675">Receptor</keyword>
<dbReference type="FunFam" id="3.80.10.10:FF:000111">
    <property type="entry name" value="LRR receptor-like serine/threonine-protein kinase ERECTA"/>
    <property type="match status" value="1"/>
</dbReference>
<feature type="chain" id="PRO_5020027394" evidence="20">
    <location>
        <begin position="25"/>
        <end position="1031"/>
    </location>
</feature>
<comment type="similarity">
    <text evidence="4">Belongs to the RLP family.</text>
</comment>
<evidence type="ECO:0000256" key="5">
    <source>
        <dbReference type="ARBA" id="ARBA00022475"/>
    </source>
</evidence>
<keyword evidence="12" id="KW-0611">Plant defense</keyword>
<feature type="domain" description="Leucine-rich repeat-containing N-terminal plant-type" evidence="21">
    <location>
        <begin position="39"/>
        <end position="77"/>
    </location>
</feature>
<keyword evidence="8" id="KW-0433">Leucine-rich repeat</keyword>
<accession>A0A4D6M3F3</accession>
<dbReference type="InterPro" id="IPR032675">
    <property type="entry name" value="LRR_dom_sf"/>
</dbReference>
<evidence type="ECO:0000256" key="4">
    <source>
        <dbReference type="ARBA" id="ARBA00009592"/>
    </source>
</evidence>
<dbReference type="InterPro" id="IPR003591">
    <property type="entry name" value="Leu-rich_rpt_typical-subtyp"/>
</dbReference>
<comment type="subcellular location">
    <subcellularLocation>
        <location evidence="3">Cell membrane</location>
        <topology evidence="3">Single-pass type I membrane protein</topology>
    </subcellularLocation>
    <subcellularLocation>
        <location evidence="1">Membrane</location>
        <topology evidence="1">Peripheral membrane protein</topology>
    </subcellularLocation>
    <subcellularLocation>
        <location evidence="2">Secreted</location>
        <location evidence="2">Cell wall</location>
    </subcellularLocation>
</comment>
<evidence type="ECO:0000256" key="11">
    <source>
        <dbReference type="ARBA" id="ARBA00022737"/>
    </source>
</evidence>
<evidence type="ECO:0000256" key="7">
    <source>
        <dbReference type="ARBA" id="ARBA00022525"/>
    </source>
</evidence>
<reference evidence="23 24" key="1">
    <citation type="submission" date="2019-04" db="EMBL/GenBank/DDBJ databases">
        <title>An improved genome assembly and genetic linkage map for asparagus bean, Vigna unguiculata ssp. sesquipedialis.</title>
        <authorList>
            <person name="Xia Q."/>
            <person name="Zhang R."/>
            <person name="Dong Y."/>
        </authorList>
    </citation>
    <scope>NUCLEOTIDE SEQUENCE [LARGE SCALE GENOMIC DNA]</scope>
    <source>
        <tissue evidence="23">Leaf</tissue>
    </source>
</reference>
<dbReference type="SUPFAM" id="SSF52058">
    <property type="entry name" value="L domain-like"/>
    <property type="match status" value="3"/>
</dbReference>
<dbReference type="GO" id="GO:0009653">
    <property type="term" value="P:anatomical structure morphogenesis"/>
    <property type="evidence" value="ECO:0007669"/>
    <property type="project" value="UniProtKB-ARBA"/>
</dbReference>
<dbReference type="PRINTS" id="PR00019">
    <property type="entry name" value="LEURICHRPT"/>
</dbReference>
<keyword evidence="15" id="KW-1015">Disulfide bond</keyword>
<keyword evidence="7" id="KW-0964">Secreted</keyword>
<keyword evidence="24" id="KW-1185">Reference proteome</keyword>
<sequence length="1031" mass="116450">MSAYFLKTCYVLPLLSLLASGITATFNNSSESGKAKCIESERQALLSFKEGLIDDFDMLSTWTNTTDCCKWKRILCNRQTGHIQLLDLHGNSFSTPYLRGAIDVTLLIHLPYIQHLDLSHNLFELSYIPEFTISFSNLRYLDLSHSDFAGRIPSTLGNLSQLRYLDLGDNYLWGEIPTQIGNLEHLQYLDLGLFYLSGKIPSQIGNLSNLQYLSVGCNTPVYTSSSSNRISNSLSGEIPFRIGNLPLLHTLRLVGNFDIKPKDAQWLSTLRSLTILELSSLNSLGSSHQWLPTITKIIPNLREMRLVDSNLLDIDVQSLFQSHSSNKSTSLAVLDLSSNMLTSSTLQLLFNFSLHLQELYLSHNNISLSPLCPNFPSLKILELSYNNLTSSMFRGNFNISSKMKQLYLVNCSITDRSFLVSSTSTSTRSSLSSLLYLDLSDNLLKSCPIFHWLSNFTTNLRTLRLGYNFLEGPIPDEFGKVMNSLEYLSLPNNKLKGKVPSFFRIMCRLQRLDLSNNKFEGEFPSFIQNSSWCTRHTLRILNISYNQITGKIPESILLLSKLETLSVGENSLEGDVTESHLSNFSRLLYLDLSYNSLSLKFDSKWVPPFQLNYLYLASCKLDFFCGNNTAANLATLDLSYNQIKGKLPDCWKFVDRLLFLDLSSNELSGKIPNSMGTLVKLEALVLRNNSLMGELPFSLKNCKNLIMLDMSENMLSGPIPSWVGDSMQQLIILIMRGNHFSGNIPLHICYLQRIQLLDLSRNKLSEAIPACLNNFTALSGKSIDRVETESRVHWYNSTYSEIYNFFSASYYTFHITWTWKGVERSFRHPELILQSIDLSCNNLTGEMPKEITYLLGLVSLNLSRNNLNGEIPSEIGNLSSLDSLDLSRNNLSGKIPATLSNIDRLSVLDLSNNHLIGRIPWGRQLQTFDASSFEGNLDLCGKPLQKTCPADETTIKSEGPEEHDEDSSGFYGALYMSLGVGFFTGFWGLLGPLLLWQPWRIAYLSFLNRLIDYIIVMAEVNTTKCQRWLKD</sequence>
<keyword evidence="23" id="KW-0418">Kinase</keyword>
<evidence type="ECO:0000256" key="19">
    <source>
        <dbReference type="SAM" id="Phobius"/>
    </source>
</evidence>
<keyword evidence="5" id="KW-1003">Cell membrane</keyword>
<feature type="signal peptide" evidence="20">
    <location>
        <begin position="1"/>
        <end position="24"/>
    </location>
</feature>
<dbReference type="GO" id="GO:0005886">
    <property type="term" value="C:plasma membrane"/>
    <property type="evidence" value="ECO:0007669"/>
    <property type="project" value="UniProtKB-SubCell"/>
</dbReference>
<feature type="transmembrane region" description="Helical" evidence="19">
    <location>
        <begin position="973"/>
        <end position="996"/>
    </location>
</feature>
<evidence type="ECO:0000256" key="1">
    <source>
        <dbReference type="ARBA" id="ARBA00004170"/>
    </source>
</evidence>
<evidence type="ECO:0000313" key="24">
    <source>
        <dbReference type="Proteomes" id="UP000501690"/>
    </source>
</evidence>
<proteinExistence type="inferred from homology"/>
<evidence type="ECO:0000256" key="18">
    <source>
        <dbReference type="ARBA" id="ARBA00038043"/>
    </source>
</evidence>
<gene>
    <name evidence="23" type="ORF">DEO72_LG5g2669</name>
</gene>
<dbReference type="EMBL" id="CP039349">
    <property type="protein sequence ID" value="QCD94584.1"/>
    <property type="molecule type" value="Genomic_DNA"/>
</dbReference>
<dbReference type="PANTHER" id="PTHR48063:SF98">
    <property type="entry name" value="LRR RECEPTOR-LIKE SERINE_THREONINE-PROTEIN KINASE FLS2"/>
    <property type="match status" value="1"/>
</dbReference>
<dbReference type="InterPro" id="IPR055414">
    <property type="entry name" value="LRR_R13L4/SHOC2-like"/>
</dbReference>
<evidence type="ECO:0000313" key="23">
    <source>
        <dbReference type="EMBL" id="QCD94584.1"/>
    </source>
</evidence>
<evidence type="ECO:0000256" key="15">
    <source>
        <dbReference type="ARBA" id="ARBA00023157"/>
    </source>
</evidence>
<keyword evidence="14 19" id="KW-0472">Membrane</keyword>
<evidence type="ECO:0000256" key="12">
    <source>
        <dbReference type="ARBA" id="ARBA00022821"/>
    </source>
</evidence>
<dbReference type="PANTHER" id="PTHR48063">
    <property type="entry name" value="LRR RECEPTOR-LIKE KINASE"/>
    <property type="match status" value="1"/>
</dbReference>
<feature type="domain" description="Disease resistance R13L4/SHOC-2-like LRR" evidence="22">
    <location>
        <begin position="134"/>
        <end position="390"/>
    </location>
</feature>
<keyword evidence="23" id="KW-0808">Transferase</keyword>
<keyword evidence="17" id="KW-0325">Glycoprotein</keyword>
<dbReference type="SMART" id="SM00365">
    <property type="entry name" value="LRR_SD22"/>
    <property type="match status" value="5"/>
</dbReference>
<evidence type="ECO:0000259" key="22">
    <source>
        <dbReference type="Pfam" id="PF23598"/>
    </source>
</evidence>
<dbReference type="SMART" id="SM00369">
    <property type="entry name" value="LRR_TYP"/>
    <property type="match status" value="7"/>
</dbReference>
<dbReference type="InterPro" id="IPR013210">
    <property type="entry name" value="LRR_N_plant-typ"/>
</dbReference>
<evidence type="ECO:0000256" key="20">
    <source>
        <dbReference type="SAM" id="SignalP"/>
    </source>
</evidence>
<evidence type="ECO:0000256" key="3">
    <source>
        <dbReference type="ARBA" id="ARBA00004251"/>
    </source>
</evidence>
<dbReference type="Pfam" id="PF23598">
    <property type="entry name" value="LRR_14"/>
    <property type="match status" value="1"/>
</dbReference>
<keyword evidence="11" id="KW-0677">Repeat</keyword>
<dbReference type="Pfam" id="PF13855">
    <property type="entry name" value="LRR_8"/>
    <property type="match status" value="3"/>
</dbReference>
<dbReference type="FunFam" id="3.80.10.10:FF:000095">
    <property type="entry name" value="LRR receptor-like serine/threonine-protein kinase GSO1"/>
    <property type="match status" value="1"/>
</dbReference>
<keyword evidence="10 20" id="KW-0732">Signal</keyword>
<evidence type="ECO:0000256" key="13">
    <source>
        <dbReference type="ARBA" id="ARBA00022989"/>
    </source>
</evidence>
<keyword evidence="6" id="KW-0134">Cell wall</keyword>
<evidence type="ECO:0000256" key="8">
    <source>
        <dbReference type="ARBA" id="ARBA00022614"/>
    </source>
</evidence>
<dbReference type="InterPro" id="IPR046956">
    <property type="entry name" value="RLP23-like"/>
</dbReference>
<dbReference type="FunFam" id="3.80.10.10:FF:000400">
    <property type="entry name" value="Nuclear pore complex protein NUP107"/>
    <property type="match status" value="1"/>
</dbReference>
<dbReference type="AlphaFoldDB" id="A0A4D6M3F3"/>
<dbReference type="Pfam" id="PF00560">
    <property type="entry name" value="LRR_1"/>
    <property type="match status" value="2"/>
</dbReference>
<keyword evidence="9 19" id="KW-0812">Transmembrane</keyword>
<dbReference type="GO" id="GO:0006952">
    <property type="term" value="P:defense response"/>
    <property type="evidence" value="ECO:0007669"/>
    <property type="project" value="UniProtKB-KW"/>
</dbReference>
<evidence type="ECO:0000256" key="14">
    <source>
        <dbReference type="ARBA" id="ARBA00023136"/>
    </source>
</evidence>
<name>A0A4D6M3F3_VIGUN</name>
<evidence type="ECO:0000256" key="6">
    <source>
        <dbReference type="ARBA" id="ARBA00022512"/>
    </source>
</evidence>
<evidence type="ECO:0000256" key="2">
    <source>
        <dbReference type="ARBA" id="ARBA00004191"/>
    </source>
</evidence>
<dbReference type="Proteomes" id="UP000501690">
    <property type="component" value="Linkage Group LG5"/>
</dbReference>
<protein>
    <submittedName>
        <fullName evidence="23">LRR receptor-like serine/threonine-protein kinase FLS2</fullName>
    </submittedName>
</protein>
<dbReference type="Pfam" id="PF08263">
    <property type="entry name" value="LRRNT_2"/>
    <property type="match status" value="1"/>
</dbReference>
<evidence type="ECO:0000256" key="16">
    <source>
        <dbReference type="ARBA" id="ARBA00023170"/>
    </source>
</evidence>
<organism evidence="23 24">
    <name type="scientific">Vigna unguiculata</name>
    <name type="common">Cowpea</name>
    <dbReference type="NCBI Taxonomy" id="3917"/>
    <lineage>
        <taxon>Eukaryota</taxon>
        <taxon>Viridiplantae</taxon>
        <taxon>Streptophyta</taxon>
        <taxon>Embryophyta</taxon>
        <taxon>Tracheophyta</taxon>
        <taxon>Spermatophyta</taxon>
        <taxon>Magnoliopsida</taxon>
        <taxon>eudicotyledons</taxon>
        <taxon>Gunneridae</taxon>
        <taxon>Pentapetalae</taxon>
        <taxon>rosids</taxon>
        <taxon>fabids</taxon>
        <taxon>Fabales</taxon>
        <taxon>Fabaceae</taxon>
        <taxon>Papilionoideae</taxon>
        <taxon>50 kb inversion clade</taxon>
        <taxon>NPAAA clade</taxon>
        <taxon>indigoferoid/millettioid clade</taxon>
        <taxon>Phaseoleae</taxon>
        <taxon>Vigna</taxon>
    </lineage>
</organism>
<dbReference type="PROSITE" id="PS51450">
    <property type="entry name" value="LRR"/>
    <property type="match status" value="2"/>
</dbReference>
<keyword evidence="13 19" id="KW-1133">Transmembrane helix</keyword>
<evidence type="ECO:0000256" key="10">
    <source>
        <dbReference type="ARBA" id="ARBA00022729"/>
    </source>
</evidence>
<dbReference type="Gene3D" id="3.80.10.10">
    <property type="entry name" value="Ribonuclease Inhibitor"/>
    <property type="match status" value="4"/>
</dbReference>
<evidence type="ECO:0000259" key="21">
    <source>
        <dbReference type="Pfam" id="PF08263"/>
    </source>
</evidence>
<dbReference type="InterPro" id="IPR001611">
    <property type="entry name" value="Leu-rich_rpt"/>
</dbReference>
<comment type="similarity">
    <text evidence="18">Belongs to the polygalacturonase-inhibiting protein family.</text>
</comment>
<dbReference type="GO" id="GO:0099402">
    <property type="term" value="P:plant organ development"/>
    <property type="evidence" value="ECO:0007669"/>
    <property type="project" value="UniProtKB-ARBA"/>
</dbReference>